<feature type="compositionally biased region" description="Basic and acidic residues" evidence="1">
    <location>
        <begin position="157"/>
        <end position="170"/>
    </location>
</feature>
<evidence type="ECO:0008006" key="4">
    <source>
        <dbReference type="Google" id="ProtNLM"/>
    </source>
</evidence>
<name>A0ABD3TPX8_9LAMI</name>
<comment type="caution">
    <text evidence="2">The sequence shown here is derived from an EMBL/GenBank/DDBJ whole genome shotgun (WGS) entry which is preliminary data.</text>
</comment>
<protein>
    <recommendedName>
        <fullName evidence="4">Nuclease associated modular domain-containing protein</fullName>
    </recommendedName>
</protein>
<accession>A0ABD3TPX8</accession>
<gene>
    <name evidence="2" type="ORF">ACJIZ3_023753</name>
</gene>
<dbReference type="EMBL" id="JBJXBP010000003">
    <property type="protein sequence ID" value="KAL3839162.1"/>
    <property type="molecule type" value="Genomic_DNA"/>
</dbReference>
<proteinExistence type="predicted"/>
<dbReference type="AlphaFoldDB" id="A0ABD3TPX8"/>
<evidence type="ECO:0000256" key="1">
    <source>
        <dbReference type="SAM" id="MobiDB-lite"/>
    </source>
</evidence>
<evidence type="ECO:0000313" key="2">
    <source>
        <dbReference type="EMBL" id="KAL3839162.1"/>
    </source>
</evidence>
<sequence length="405" mass="45939">MKLVNLGHAQTDETKIKIGVGVRLGWEKRRKKLKLQETCHYEWENLIAVAARKGLFGEEELQWGSYKILNKKLEKEWLESIEQRKNTPRPKGSKRAPKSAEQKRKISAAIAAKWADPGYRDRVCSALAKFHGTPEGVERKPRRKPSGDGQTRRSPKKKEEVDNLAKREAKSQTQRTRIKRSKTPLYKDPLASSKLEMLKSIRAQRAAAVNRKAEAITRAKLLIAEAEKAAEALEIAAQTSPIAQSSLIESKMLIAEAIQFMESIENEEKEEDSLAFENDDHPLEISTDQELHLENTQNLNVINHRNVNGVHKEEKQEDDDFGFNNFVLSDFVKGNDSISFYNGILETEEELQQTSFLSESNNTTNLNGIVEKPLVNGVMKEATKEEVKIIKKWVRGKLVEVDGES</sequence>
<organism evidence="2 3">
    <name type="scientific">Penstemon smallii</name>
    <dbReference type="NCBI Taxonomy" id="265156"/>
    <lineage>
        <taxon>Eukaryota</taxon>
        <taxon>Viridiplantae</taxon>
        <taxon>Streptophyta</taxon>
        <taxon>Embryophyta</taxon>
        <taxon>Tracheophyta</taxon>
        <taxon>Spermatophyta</taxon>
        <taxon>Magnoliopsida</taxon>
        <taxon>eudicotyledons</taxon>
        <taxon>Gunneridae</taxon>
        <taxon>Pentapetalae</taxon>
        <taxon>asterids</taxon>
        <taxon>lamiids</taxon>
        <taxon>Lamiales</taxon>
        <taxon>Plantaginaceae</taxon>
        <taxon>Cheloneae</taxon>
        <taxon>Penstemon</taxon>
    </lineage>
</organism>
<feature type="region of interest" description="Disordered" evidence="1">
    <location>
        <begin position="133"/>
        <end position="186"/>
    </location>
</feature>
<feature type="compositionally biased region" description="Basic residues" evidence="1">
    <location>
        <begin position="86"/>
        <end position="97"/>
    </location>
</feature>
<dbReference type="PANTHER" id="PTHR34199">
    <property type="entry name" value="NUMOD3 MOTIF FAMILY PROTEIN, EXPRESSED"/>
    <property type="match status" value="1"/>
</dbReference>
<dbReference type="PANTHER" id="PTHR34199:SF2">
    <property type="entry name" value="NUMOD3 MOTIF FAMILY PROTEIN, EXPRESSED"/>
    <property type="match status" value="1"/>
</dbReference>
<dbReference type="Proteomes" id="UP001634393">
    <property type="component" value="Unassembled WGS sequence"/>
</dbReference>
<keyword evidence="3" id="KW-1185">Reference proteome</keyword>
<reference evidence="2 3" key="1">
    <citation type="submission" date="2024-12" db="EMBL/GenBank/DDBJ databases">
        <title>The unique morphological basis and parallel evolutionary history of personate flowers in Penstemon.</title>
        <authorList>
            <person name="Depatie T.H."/>
            <person name="Wessinger C.A."/>
        </authorList>
    </citation>
    <scope>NUCLEOTIDE SEQUENCE [LARGE SCALE GENOMIC DNA]</scope>
    <source>
        <strain evidence="2">WTNN_2</strain>
        <tissue evidence="2">Leaf</tissue>
    </source>
</reference>
<feature type="region of interest" description="Disordered" evidence="1">
    <location>
        <begin position="81"/>
        <end position="105"/>
    </location>
</feature>
<evidence type="ECO:0000313" key="3">
    <source>
        <dbReference type="Proteomes" id="UP001634393"/>
    </source>
</evidence>